<evidence type="ECO:0000256" key="3">
    <source>
        <dbReference type="ARBA" id="ARBA00022960"/>
    </source>
</evidence>
<dbReference type="GO" id="GO:0008881">
    <property type="term" value="F:glutamate racemase activity"/>
    <property type="evidence" value="ECO:0007669"/>
    <property type="project" value="UniProtKB-UniRule"/>
</dbReference>
<comment type="function">
    <text evidence="7">Provides the (R)-glutamate required for cell wall biosynthesis.</text>
</comment>
<gene>
    <name evidence="7" type="primary">murI</name>
    <name evidence="9" type="ORF">CE457_12165</name>
    <name evidence="8" type="ORF">KUC_0070</name>
</gene>
<protein>
    <recommendedName>
        <fullName evidence="2 7">Glutamate racemase</fullName>
        <ecNumber evidence="2 7">5.1.1.3</ecNumber>
    </recommendedName>
</protein>
<feature type="binding site" evidence="7">
    <location>
        <begin position="219"/>
        <end position="220"/>
    </location>
    <ligand>
        <name>substrate</name>
    </ligand>
</feature>
<dbReference type="GO" id="GO:0008360">
    <property type="term" value="P:regulation of cell shape"/>
    <property type="evidence" value="ECO:0007669"/>
    <property type="project" value="UniProtKB-KW"/>
</dbReference>
<feature type="binding site" evidence="7">
    <location>
        <begin position="74"/>
        <end position="75"/>
    </location>
    <ligand>
        <name>substrate</name>
    </ligand>
</feature>
<dbReference type="RefSeq" id="WP_007111061.1">
    <property type="nucleotide sequence ID" value="NZ_JH393257.1"/>
</dbReference>
<feature type="active site" description="Proton donor/acceptor" evidence="7">
    <location>
        <position position="73"/>
    </location>
</feature>
<dbReference type="InterPro" id="IPR001920">
    <property type="entry name" value="Asp/Glu_race"/>
</dbReference>
<dbReference type="HAMAP" id="MF_00258">
    <property type="entry name" value="Glu_racemase"/>
    <property type="match status" value="1"/>
</dbReference>
<comment type="similarity">
    <text evidence="7">Belongs to the aspartate/glutamate racemases family.</text>
</comment>
<dbReference type="EMBL" id="JH393257">
    <property type="protein sequence ID" value="EHJ93125.1"/>
    <property type="molecule type" value="Genomic_DNA"/>
</dbReference>
<dbReference type="OrthoDB" id="9801055at2"/>
<evidence type="ECO:0000313" key="8">
    <source>
        <dbReference type="EMBL" id="EHJ93125.1"/>
    </source>
</evidence>
<keyword evidence="6 7" id="KW-0961">Cell wall biogenesis/degradation</keyword>
<reference evidence="9 11" key="2">
    <citation type="submission" date="2017-07" db="EMBL/GenBank/DDBJ databases">
        <title>Shotgun whole genome sequences of three halophilic bacterial isolates.</title>
        <authorList>
            <person name="Pozzo T."/>
            <person name="Higdon S.M."/>
            <person name="Quillaguaman J."/>
        </authorList>
    </citation>
    <scope>NUCLEOTIDE SEQUENCE [LARGE SCALE GENOMIC DNA]</scope>
    <source>
        <strain evidence="9 11">LC1</strain>
    </source>
</reference>
<evidence type="ECO:0000256" key="2">
    <source>
        <dbReference type="ARBA" id="ARBA00013090"/>
    </source>
</evidence>
<evidence type="ECO:0000256" key="1">
    <source>
        <dbReference type="ARBA" id="ARBA00001602"/>
    </source>
</evidence>
<evidence type="ECO:0000256" key="4">
    <source>
        <dbReference type="ARBA" id="ARBA00022984"/>
    </source>
</evidence>
<dbReference type="Pfam" id="PF01177">
    <property type="entry name" value="Asp_Glu_race"/>
    <property type="match status" value="1"/>
</dbReference>
<dbReference type="PANTHER" id="PTHR21198">
    <property type="entry name" value="GLUTAMATE RACEMASE"/>
    <property type="match status" value="1"/>
</dbReference>
<name>A0A265DWP5_9GAMM</name>
<dbReference type="EC" id="5.1.1.3" evidence="2 7"/>
<keyword evidence="5 7" id="KW-0413">Isomerase</keyword>
<dbReference type="InterPro" id="IPR018187">
    <property type="entry name" value="Asp/Glu_racemase_AS_1"/>
</dbReference>
<evidence type="ECO:0000256" key="7">
    <source>
        <dbReference type="HAMAP-Rule" id="MF_00258"/>
    </source>
</evidence>
<feature type="binding site" evidence="7">
    <location>
        <begin position="9"/>
        <end position="10"/>
    </location>
    <ligand>
        <name>substrate</name>
    </ligand>
</feature>
<keyword evidence="11" id="KW-1185">Reference proteome</keyword>
<dbReference type="EMBL" id="NPEY01000008">
    <property type="protein sequence ID" value="OZT73737.1"/>
    <property type="molecule type" value="Genomic_DNA"/>
</dbReference>
<dbReference type="STRING" id="1072583.KUC_0070"/>
<dbReference type="GO" id="GO:0009252">
    <property type="term" value="P:peptidoglycan biosynthetic process"/>
    <property type="evidence" value="ECO:0007669"/>
    <property type="project" value="UniProtKB-UniRule"/>
</dbReference>
<comment type="pathway">
    <text evidence="7">Cell wall biogenesis; peptidoglycan biosynthesis.</text>
</comment>
<evidence type="ECO:0000256" key="6">
    <source>
        <dbReference type="ARBA" id="ARBA00023316"/>
    </source>
</evidence>
<sequence>MKGPVLIFDSGVGGLSVAQSLRQHYPEAALCYACDNAWLPYGLREDAALTDRIVAVCRAAVAACQPSVLVVACNTASTLALENLRERLAIPVVGTVPAIKPAAAISRTRHIGLLATKATVGRPYTQRLIDSFANDCVITRVAADALVVEAEAYLAGATPNIDRMQAALAPLWHAVAPSSPVYSLSAGCRTLDTPGLDTPELDTPELDTPDLDTVVLGCTHFPLLKPWLTQLAPVPLHWIDSGDAIARRVAQVVDELNSEQQDGRCYTTASAANLTAGLARYGFNAPQLLNVGA</sequence>
<dbReference type="InterPro" id="IPR033134">
    <property type="entry name" value="Asp/Glu_racemase_AS_2"/>
</dbReference>
<evidence type="ECO:0000313" key="10">
    <source>
        <dbReference type="Proteomes" id="UP000005756"/>
    </source>
</evidence>
<dbReference type="Proteomes" id="UP000216538">
    <property type="component" value="Unassembled WGS sequence"/>
</dbReference>
<dbReference type="UniPathway" id="UPA00219"/>
<dbReference type="PROSITE" id="PS00924">
    <property type="entry name" value="ASP_GLU_RACEMASE_2"/>
    <property type="match status" value="1"/>
</dbReference>
<dbReference type="PROSITE" id="PS00923">
    <property type="entry name" value="ASP_GLU_RACEMASE_1"/>
    <property type="match status" value="1"/>
</dbReference>
<evidence type="ECO:0000313" key="11">
    <source>
        <dbReference type="Proteomes" id="UP000216538"/>
    </source>
</evidence>
<feature type="active site" description="Proton donor/acceptor" evidence="7">
    <location>
        <position position="218"/>
    </location>
</feature>
<dbReference type="PANTHER" id="PTHR21198:SF2">
    <property type="entry name" value="GLUTAMATE RACEMASE"/>
    <property type="match status" value="1"/>
</dbReference>
<dbReference type="Proteomes" id="UP000005756">
    <property type="component" value="Unassembled WGS sequence"/>
</dbReference>
<dbReference type="InterPro" id="IPR015942">
    <property type="entry name" value="Asp/Glu/hydantoin_racemase"/>
</dbReference>
<dbReference type="AlphaFoldDB" id="A0A265DWP5"/>
<evidence type="ECO:0000313" key="9">
    <source>
        <dbReference type="EMBL" id="OZT73737.1"/>
    </source>
</evidence>
<comment type="catalytic activity">
    <reaction evidence="1 7">
        <text>L-glutamate = D-glutamate</text>
        <dbReference type="Rhea" id="RHEA:12813"/>
        <dbReference type="ChEBI" id="CHEBI:29985"/>
        <dbReference type="ChEBI" id="CHEBI:29986"/>
        <dbReference type="EC" id="5.1.1.3"/>
    </reaction>
</comment>
<dbReference type="GO" id="GO:0071555">
    <property type="term" value="P:cell wall organization"/>
    <property type="evidence" value="ECO:0007669"/>
    <property type="project" value="UniProtKB-KW"/>
</dbReference>
<keyword evidence="4 7" id="KW-0573">Peptidoglycan synthesis</keyword>
<accession>A0A265DWP5</accession>
<dbReference type="SUPFAM" id="SSF53681">
    <property type="entry name" value="Aspartate/glutamate racemase"/>
    <property type="match status" value="3"/>
</dbReference>
<feature type="binding site" evidence="7">
    <location>
        <begin position="41"/>
        <end position="42"/>
    </location>
    <ligand>
        <name>substrate</name>
    </ligand>
</feature>
<proteinExistence type="inferred from homology"/>
<organism evidence="8 10">
    <name type="scientific">Vreelandella boliviensis LC1</name>
    <dbReference type="NCBI Taxonomy" id="1072583"/>
    <lineage>
        <taxon>Bacteria</taxon>
        <taxon>Pseudomonadati</taxon>
        <taxon>Pseudomonadota</taxon>
        <taxon>Gammaproteobacteria</taxon>
        <taxon>Oceanospirillales</taxon>
        <taxon>Halomonadaceae</taxon>
        <taxon>Vreelandella</taxon>
    </lineage>
</organism>
<reference evidence="8 10" key="1">
    <citation type="submission" date="2011-10" db="EMBL/GenBank/DDBJ databases">
        <authorList>
            <person name="Quillaguamn J."/>
            <person name="Guzmn D."/>
            <person name="Balderrama-Subieta A."/>
            <person name="Cardona-Ortuo C."/>
            <person name="Guevara-Martnez M."/>
            <person name="Callisaya-Quispe N."/>
        </authorList>
    </citation>
    <scope>NUCLEOTIDE SEQUENCE [LARGE SCALE GENOMIC DNA]</scope>
    <source>
        <strain evidence="8 10">LC1</strain>
    </source>
</reference>
<dbReference type="InterPro" id="IPR004391">
    <property type="entry name" value="Glu_race"/>
</dbReference>
<keyword evidence="3 7" id="KW-0133">Cell shape</keyword>
<dbReference type="Gene3D" id="3.40.50.1860">
    <property type="match status" value="4"/>
</dbReference>
<evidence type="ECO:0000256" key="5">
    <source>
        <dbReference type="ARBA" id="ARBA00023235"/>
    </source>
</evidence>